<reference evidence="7 8" key="1">
    <citation type="submission" date="2015-11" db="EMBL/GenBank/DDBJ databases">
        <title>Draft genome of Sulfurovum riftiae 1812E, a member of the Epsilonproteobacteria isolated from the tube of the deep-sea hydrothermal vent tubewom Riftia pachyptila.</title>
        <authorList>
            <person name="Vetriani C."/>
            <person name="Giovannelli D."/>
        </authorList>
    </citation>
    <scope>NUCLEOTIDE SEQUENCE [LARGE SCALE GENOMIC DNA]</scope>
    <source>
        <strain evidence="7 8">1812E</strain>
    </source>
</reference>
<evidence type="ECO:0000256" key="2">
    <source>
        <dbReference type="ARBA" id="ARBA00022649"/>
    </source>
</evidence>
<keyword evidence="4" id="KW-0547">Nucleotide-binding</keyword>
<dbReference type="PANTHER" id="PTHR34139:SF1">
    <property type="entry name" value="RNASE MJ1380-RELATED"/>
    <property type="match status" value="1"/>
</dbReference>
<evidence type="ECO:0000256" key="4">
    <source>
        <dbReference type="ARBA" id="ARBA00022741"/>
    </source>
</evidence>
<evidence type="ECO:0008006" key="9">
    <source>
        <dbReference type="Google" id="ProtNLM"/>
    </source>
</evidence>
<evidence type="ECO:0000256" key="5">
    <source>
        <dbReference type="ARBA" id="ARBA00022801"/>
    </source>
</evidence>
<accession>A0A151CD85</accession>
<keyword evidence="8" id="KW-1185">Reference proteome</keyword>
<protein>
    <recommendedName>
        <fullName evidence="9">DUF86 domain-containing protein</fullName>
    </recommendedName>
</protein>
<dbReference type="STRING" id="1630136.AS592_03945"/>
<keyword evidence="2" id="KW-1277">Toxin-antitoxin system</keyword>
<dbReference type="PANTHER" id="PTHR34139">
    <property type="entry name" value="UPF0331 PROTEIN MJ0127"/>
    <property type="match status" value="1"/>
</dbReference>
<dbReference type="OrthoDB" id="5346037at2"/>
<keyword evidence="5" id="KW-0378">Hydrolase</keyword>
<dbReference type="AlphaFoldDB" id="A0A151CD85"/>
<evidence type="ECO:0000313" key="8">
    <source>
        <dbReference type="Proteomes" id="UP000075359"/>
    </source>
</evidence>
<sequence length="118" mass="13928">MSESRIKIEKILQSIEDIEYILDTFNMKLTQAIEDKVVKPAIRMHLVKIAEQFAKLKEENAFKILENFSDQDLRGISAVRNYIAHDYDSVDDHIIEDTIRDDLPRIKHRAEELLKQQF</sequence>
<dbReference type="GO" id="GO:0000166">
    <property type="term" value="F:nucleotide binding"/>
    <property type="evidence" value="ECO:0007669"/>
    <property type="project" value="UniProtKB-KW"/>
</dbReference>
<dbReference type="GO" id="GO:0110001">
    <property type="term" value="C:toxin-antitoxin complex"/>
    <property type="evidence" value="ECO:0007669"/>
    <property type="project" value="InterPro"/>
</dbReference>
<comment type="similarity">
    <text evidence="6">Belongs to the HepT RNase toxin family.</text>
</comment>
<keyword evidence="1" id="KW-0597">Phosphoprotein</keyword>
<name>A0A151CD85_9BACT</name>
<dbReference type="RefSeq" id="WP_067332589.1">
    <property type="nucleotide sequence ID" value="NZ_LNKT01000072.1"/>
</dbReference>
<dbReference type="GO" id="GO:0004540">
    <property type="term" value="F:RNA nuclease activity"/>
    <property type="evidence" value="ECO:0007669"/>
    <property type="project" value="InterPro"/>
</dbReference>
<dbReference type="InterPro" id="IPR051813">
    <property type="entry name" value="HepT_RNase_toxin"/>
</dbReference>
<dbReference type="Gene3D" id="1.20.120.580">
    <property type="entry name" value="bsu32300-like"/>
    <property type="match status" value="1"/>
</dbReference>
<organism evidence="7 8">
    <name type="scientific">Sulfurovum riftiae</name>
    <dbReference type="NCBI Taxonomy" id="1630136"/>
    <lineage>
        <taxon>Bacteria</taxon>
        <taxon>Pseudomonadati</taxon>
        <taxon>Campylobacterota</taxon>
        <taxon>Epsilonproteobacteria</taxon>
        <taxon>Campylobacterales</taxon>
        <taxon>Sulfurovaceae</taxon>
        <taxon>Sulfurovum</taxon>
    </lineage>
</organism>
<evidence type="ECO:0000256" key="6">
    <source>
        <dbReference type="ARBA" id="ARBA00024207"/>
    </source>
</evidence>
<proteinExistence type="inferred from homology"/>
<dbReference type="InterPro" id="IPR008201">
    <property type="entry name" value="HepT-like"/>
</dbReference>
<gene>
    <name evidence="7" type="ORF">AS592_03945</name>
</gene>
<dbReference type="GO" id="GO:0016787">
    <property type="term" value="F:hydrolase activity"/>
    <property type="evidence" value="ECO:0007669"/>
    <property type="project" value="UniProtKB-KW"/>
</dbReference>
<evidence type="ECO:0000256" key="3">
    <source>
        <dbReference type="ARBA" id="ARBA00022722"/>
    </source>
</evidence>
<dbReference type="EMBL" id="LNKT01000072">
    <property type="protein sequence ID" value="KYJ85474.1"/>
    <property type="molecule type" value="Genomic_DNA"/>
</dbReference>
<dbReference type="Pfam" id="PF01934">
    <property type="entry name" value="HepT-like"/>
    <property type="match status" value="1"/>
</dbReference>
<evidence type="ECO:0000313" key="7">
    <source>
        <dbReference type="EMBL" id="KYJ85474.1"/>
    </source>
</evidence>
<keyword evidence="3" id="KW-0540">Nuclease</keyword>
<dbReference type="Proteomes" id="UP000075359">
    <property type="component" value="Unassembled WGS sequence"/>
</dbReference>
<comment type="caution">
    <text evidence="7">The sequence shown here is derived from an EMBL/GenBank/DDBJ whole genome shotgun (WGS) entry which is preliminary data.</text>
</comment>
<dbReference type="InterPro" id="IPR037038">
    <property type="entry name" value="HepT-like_sf"/>
</dbReference>
<evidence type="ECO:0000256" key="1">
    <source>
        <dbReference type="ARBA" id="ARBA00022553"/>
    </source>
</evidence>